<keyword evidence="2" id="KW-1185">Reference proteome</keyword>
<dbReference type="AlphaFoldDB" id="A0A9Q0GVK6"/>
<sequence length="144" mass="15737">MHRTPIFLRWSDQEKLNEYRDIELLELPFLQALSRSPQSQAEPSPSVRTKQGSVPVLRSKLADIDNSGSIEKAQSSVPVLRSKQADIDNSGSIDTAVNSFAAVNFLLLPLFLLQGSVPVLRSKEADIDNSGSEDTVNSLATSIN</sequence>
<comment type="caution">
    <text evidence="1">The sequence shown here is derived from an EMBL/GenBank/DDBJ whole genome shotgun (WGS) entry which is preliminary data.</text>
</comment>
<evidence type="ECO:0000313" key="2">
    <source>
        <dbReference type="Proteomes" id="UP001141806"/>
    </source>
</evidence>
<proteinExistence type="predicted"/>
<name>A0A9Q0GVK6_9MAGN</name>
<organism evidence="1 2">
    <name type="scientific">Protea cynaroides</name>
    <dbReference type="NCBI Taxonomy" id="273540"/>
    <lineage>
        <taxon>Eukaryota</taxon>
        <taxon>Viridiplantae</taxon>
        <taxon>Streptophyta</taxon>
        <taxon>Embryophyta</taxon>
        <taxon>Tracheophyta</taxon>
        <taxon>Spermatophyta</taxon>
        <taxon>Magnoliopsida</taxon>
        <taxon>Proteales</taxon>
        <taxon>Proteaceae</taxon>
        <taxon>Protea</taxon>
    </lineage>
</organism>
<evidence type="ECO:0000313" key="1">
    <source>
        <dbReference type="EMBL" id="KAJ4953891.1"/>
    </source>
</evidence>
<dbReference type="Proteomes" id="UP001141806">
    <property type="component" value="Unassembled WGS sequence"/>
</dbReference>
<dbReference type="EMBL" id="JAMYWD010000012">
    <property type="protein sequence ID" value="KAJ4953891.1"/>
    <property type="molecule type" value="Genomic_DNA"/>
</dbReference>
<reference evidence="1" key="1">
    <citation type="journal article" date="2023" name="Plant J.">
        <title>The genome of the king protea, Protea cynaroides.</title>
        <authorList>
            <person name="Chang J."/>
            <person name="Duong T.A."/>
            <person name="Schoeman C."/>
            <person name="Ma X."/>
            <person name="Roodt D."/>
            <person name="Barker N."/>
            <person name="Li Z."/>
            <person name="Van de Peer Y."/>
            <person name="Mizrachi E."/>
        </authorList>
    </citation>
    <scope>NUCLEOTIDE SEQUENCE</scope>
    <source>
        <tissue evidence="1">Young leaves</tissue>
    </source>
</reference>
<protein>
    <submittedName>
        <fullName evidence="1">Uncharacterized protein</fullName>
    </submittedName>
</protein>
<gene>
    <name evidence="1" type="ORF">NE237_030723</name>
</gene>
<accession>A0A9Q0GVK6</accession>